<feature type="compositionally biased region" description="Polar residues" evidence="1">
    <location>
        <begin position="288"/>
        <end position="299"/>
    </location>
</feature>
<feature type="compositionally biased region" description="Polar residues" evidence="1">
    <location>
        <begin position="223"/>
        <end position="233"/>
    </location>
</feature>
<dbReference type="Proteomes" id="UP000005204">
    <property type="component" value="Unassembled WGS sequence"/>
</dbReference>
<feature type="compositionally biased region" description="Basic and acidic residues" evidence="1">
    <location>
        <begin position="234"/>
        <end position="244"/>
    </location>
</feature>
<reference evidence="4" key="2">
    <citation type="submission" date="2022-06" db="UniProtKB">
        <authorList>
            <consortium name="EnsemblMetazoa"/>
        </authorList>
    </citation>
    <scope>IDENTIFICATION</scope>
    <source>
        <strain evidence="4">p50T (Dazao)</strain>
    </source>
</reference>
<proteinExistence type="predicted"/>
<dbReference type="AlphaFoldDB" id="A0A8R1WMT0"/>
<evidence type="ECO:0000256" key="3">
    <source>
        <dbReference type="SAM" id="SignalP"/>
    </source>
</evidence>
<feature type="signal peptide" evidence="3">
    <location>
        <begin position="1"/>
        <end position="19"/>
    </location>
</feature>
<keyword evidence="2" id="KW-0472">Membrane</keyword>
<feature type="chain" id="PRO_5035788414" evidence="3">
    <location>
        <begin position="20"/>
        <end position="483"/>
    </location>
</feature>
<accession>A0A8R1WMT0</accession>
<sequence length="483" mass="54590">MFRYVLTILLINSCYRSLGVPSTPKPVSALLKELSDRCENQFLNKQIKSAIDQCPQDPRKEFKCLLFYDMANRLCLATNTSQITLKEDYVAEINKEQTLDNVCSEAKNWVLSKFTDYKLYSSKILQVGCSDVCGVDVWTNLDVNFYCKFYKWGDELLKTQPHVVANSGHESIIKTISEPKQNDSLDIIVSAGTNEKPKDKAIQSPEGSSSPINASSKLPPVNEQETLKQAKSNQDQELKSDVLPELKPNVPQNVIPNASSDKQPQVVKQVPFIAPVAEKIEKHEEPKSNSVIENPNINPQEDIDDYPGNDDSEIPKNDPDAADEDNVEDPGFEDDKQQKEKKDDKINAKVVPVISNPNDPPQKASKEENEQFEENKQDNIKVEPAMPSFREVKHTEFYPSTIQDGYPDDDHFFTFFLTAVILVVVIYVLYYNKSRVGKLVLGLIVEGRQGRRRNSRGHAYRRLDTLEQAMSSNTTAPPSKIIY</sequence>
<dbReference type="KEGG" id="bmor:101747188"/>
<protein>
    <submittedName>
        <fullName evidence="4">Uncharacterized protein</fullName>
    </submittedName>
</protein>
<dbReference type="PANTHER" id="PTHR16502">
    <property type="entry name" value="KERATINOCYTE-ASSOCIATED TRANSMEMBRANE PROTEIN 2"/>
    <property type="match status" value="1"/>
</dbReference>
<dbReference type="RefSeq" id="XP_004930616.2">
    <property type="nucleotide sequence ID" value="XM_004930559.5"/>
</dbReference>
<dbReference type="GeneID" id="101747188"/>
<feature type="compositionally biased region" description="Basic and acidic residues" evidence="1">
    <location>
        <begin position="364"/>
        <end position="380"/>
    </location>
</feature>
<feature type="region of interest" description="Disordered" evidence="1">
    <location>
        <begin position="193"/>
        <end position="266"/>
    </location>
</feature>
<reference evidence="5" key="1">
    <citation type="journal article" date="2008" name="Insect Biochem. Mol. Biol.">
        <title>The genome of a lepidopteran model insect, the silkworm Bombyx mori.</title>
        <authorList>
            <consortium name="International Silkworm Genome Consortium"/>
        </authorList>
    </citation>
    <scope>NUCLEOTIDE SEQUENCE [LARGE SCALE GENOMIC DNA]</scope>
    <source>
        <strain evidence="5">p50T</strain>
    </source>
</reference>
<evidence type="ECO:0000256" key="1">
    <source>
        <dbReference type="SAM" id="MobiDB-lite"/>
    </source>
</evidence>
<feature type="compositionally biased region" description="Acidic residues" evidence="1">
    <location>
        <begin position="301"/>
        <end position="312"/>
    </location>
</feature>
<keyword evidence="2" id="KW-1133">Transmembrane helix</keyword>
<feature type="compositionally biased region" description="Basic and acidic residues" evidence="1">
    <location>
        <begin position="333"/>
        <end position="347"/>
    </location>
</feature>
<keyword evidence="5" id="KW-1185">Reference proteome</keyword>
<keyword evidence="2" id="KW-0812">Transmembrane</keyword>
<evidence type="ECO:0000313" key="4">
    <source>
        <dbReference type="EnsemblMetazoa" id="XP_004930616.2"/>
    </source>
</evidence>
<name>A0A8R1WMT0_BOMMO</name>
<organism evidence="4 5">
    <name type="scientific">Bombyx mori</name>
    <name type="common">Silk moth</name>
    <dbReference type="NCBI Taxonomy" id="7091"/>
    <lineage>
        <taxon>Eukaryota</taxon>
        <taxon>Metazoa</taxon>
        <taxon>Ecdysozoa</taxon>
        <taxon>Arthropoda</taxon>
        <taxon>Hexapoda</taxon>
        <taxon>Insecta</taxon>
        <taxon>Pterygota</taxon>
        <taxon>Neoptera</taxon>
        <taxon>Endopterygota</taxon>
        <taxon>Lepidoptera</taxon>
        <taxon>Glossata</taxon>
        <taxon>Ditrysia</taxon>
        <taxon>Bombycoidea</taxon>
        <taxon>Bombycidae</taxon>
        <taxon>Bombycinae</taxon>
        <taxon>Bombyx</taxon>
    </lineage>
</organism>
<evidence type="ECO:0000313" key="5">
    <source>
        <dbReference type="Proteomes" id="UP000005204"/>
    </source>
</evidence>
<feature type="compositionally biased region" description="Polar residues" evidence="1">
    <location>
        <begin position="250"/>
        <end position="263"/>
    </location>
</feature>
<feature type="compositionally biased region" description="Polar residues" evidence="1">
    <location>
        <begin position="205"/>
        <end position="216"/>
    </location>
</feature>
<keyword evidence="3" id="KW-0732">Signal</keyword>
<evidence type="ECO:0000256" key="2">
    <source>
        <dbReference type="SAM" id="Phobius"/>
    </source>
</evidence>
<dbReference type="InterPro" id="IPR037645">
    <property type="entry name" value="KCT2"/>
</dbReference>
<feature type="compositionally biased region" description="Basic and acidic residues" evidence="1">
    <location>
        <begin position="278"/>
        <end position="287"/>
    </location>
</feature>
<dbReference type="EnsemblMetazoa" id="XM_004930559.4">
    <property type="protein sequence ID" value="XP_004930616.2"/>
    <property type="gene ID" value="LOC101747188"/>
</dbReference>
<feature type="transmembrane region" description="Helical" evidence="2">
    <location>
        <begin position="412"/>
        <end position="431"/>
    </location>
</feature>
<feature type="region of interest" description="Disordered" evidence="1">
    <location>
        <begin position="278"/>
        <end position="380"/>
    </location>
</feature>
<dbReference type="PANTHER" id="PTHR16502:SF0">
    <property type="entry name" value="KERATINOCYTE-ASSOCIATED TRANSMEMBRANE PROTEIN 2"/>
    <property type="match status" value="1"/>
</dbReference>
<feature type="compositionally biased region" description="Acidic residues" evidence="1">
    <location>
        <begin position="320"/>
        <end position="332"/>
    </location>
</feature>